<feature type="region of interest" description="Disordered" evidence="1">
    <location>
        <begin position="1"/>
        <end position="33"/>
    </location>
</feature>
<feature type="compositionally biased region" description="Acidic residues" evidence="1">
    <location>
        <begin position="95"/>
        <end position="105"/>
    </location>
</feature>
<proteinExistence type="predicted"/>
<dbReference type="Proteomes" id="UP000504634">
    <property type="component" value="Unplaced"/>
</dbReference>
<dbReference type="RefSeq" id="XP_030373168.1">
    <property type="nucleotide sequence ID" value="XM_030517308.1"/>
</dbReference>
<evidence type="ECO:0000313" key="4">
    <source>
        <dbReference type="RefSeq" id="XP_030373169.1"/>
    </source>
</evidence>
<accession>A0A6J2TDG6</accession>
<evidence type="ECO:0000256" key="1">
    <source>
        <dbReference type="SAM" id="MobiDB-lite"/>
    </source>
</evidence>
<evidence type="ECO:0000313" key="2">
    <source>
        <dbReference type="Proteomes" id="UP000504634"/>
    </source>
</evidence>
<dbReference type="AlphaFoldDB" id="A0A6J2TDG6"/>
<feature type="region of interest" description="Disordered" evidence="1">
    <location>
        <begin position="94"/>
        <end position="147"/>
    </location>
</feature>
<dbReference type="GeneID" id="115623103"/>
<gene>
    <name evidence="3 4" type="primary">LOC115623103</name>
</gene>
<organism evidence="2 3">
    <name type="scientific">Drosophila lebanonensis</name>
    <name type="common">Fruit fly</name>
    <name type="synonym">Scaptodrosophila lebanonensis</name>
    <dbReference type="NCBI Taxonomy" id="7225"/>
    <lineage>
        <taxon>Eukaryota</taxon>
        <taxon>Metazoa</taxon>
        <taxon>Ecdysozoa</taxon>
        <taxon>Arthropoda</taxon>
        <taxon>Hexapoda</taxon>
        <taxon>Insecta</taxon>
        <taxon>Pterygota</taxon>
        <taxon>Neoptera</taxon>
        <taxon>Endopterygota</taxon>
        <taxon>Diptera</taxon>
        <taxon>Brachycera</taxon>
        <taxon>Muscomorpha</taxon>
        <taxon>Ephydroidea</taxon>
        <taxon>Drosophilidae</taxon>
        <taxon>Scaptodrosophila</taxon>
    </lineage>
</organism>
<keyword evidence="2" id="KW-1185">Reference proteome</keyword>
<name>A0A6J2TDG6_DROLE</name>
<protein>
    <submittedName>
        <fullName evidence="3 4">Uncharacterized protein LOC115623103</fullName>
    </submittedName>
</protein>
<reference evidence="3 4" key="1">
    <citation type="submission" date="2025-04" db="UniProtKB">
        <authorList>
            <consortium name="RefSeq"/>
        </authorList>
    </citation>
    <scope>IDENTIFICATION</scope>
    <source>
        <strain evidence="3 4">11010-0011.00</strain>
        <tissue evidence="3 4">Whole body</tissue>
    </source>
</reference>
<sequence>MSENRTPRSSRVRPRGSNSPNLGVSRRENLASDRERNEVVRQIIYNYRRTWTLLKNMSPAERKPRLEGFLQITLTSLRLFKEINNDFDFFAPVEASDEESDEETADAQGPAGGTGDPMNNRGNAARRRQNLGDTLVISDPEVSSSTS</sequence>
<evidence type="ECO:0000313" key="3">
    <source>
        <dbReference type="RefSeq" id="XP_030373168.1"/>
    </source>
</evidence>
<dbReference type="RefSeq" id="XP_030373169.1">
    <property type="nucleotide sequence ID" value="XM_030517309.1"/>
</dbReference>